<proteinExistence type="predicted"/>
<organism evidence="3 4">
    <name type="scientific">Elysia chlorotica</name>
    <name type="common">Eastern emerald elysia</name>
    <name type="synonym">Sea slug</name>
    <dbReference type="NCBI Taxonomy" id="188477"/>
    <lineage>
        <taxon>Eukaryota</taxon>
        <taxon>Metazoa</taxon>
        <taxon>Spiralia</taxon>
        <taxon>Lophotrochozoa</taxon>
        <taxon>Mollusca</taxon>
        <taxon>Gastropoda</taxon>
        <taxon>Heterobranchia</taxon>
        <taxon>Euthyneura</taxon>
        <taxon>Panpulmonata</taxon>
        <taxon>Sacoglossa</taxon>
        <taxon>Placobranchoidea</taxon>
        <taxon>Plakobranchidae</taxon>
        <taxon>Elysia</taxon>
    </lineage>
</organism>
<keyword evidence="1" id="KW-0175">Coiled coil</keyword>
<name>A0A433THJ9_ELYCH</name>
<dbReference type="PANTHER" id="PTHR16206">
    <property type="entry name" value="DEP DOMAIN-CONTAINING"/>
    <property type="match status" value="1"/>
</dbReference>
<dbReference type="AlphaFoldDB" id="A0A433THJ9"/>
<dbReference type="Pfam" id="PF00610">
    <property type="entry name" value="DEP"/>
    <property type="match status" value="1"/>
</dbReference>
<dbReference type="STRING" id="188477.A0A433THJ9"/>
<evidence type="ECO:0000313" key="4">
    <source>
        <dbReference type="Proteomes" id="UP000271974"/>
    </source>
</evidence>
<dbReference type="SMART" id="SM00049">
    <property type="entry name" value="DEP"/>
    <property type="match status" value="1"/>
</dbReference>
<dbReference type="SUPFAM" id="SSF48350">
    <property type="entry name" value="GTPase activation domain, GAP"/>
    <property type="match status" value="1"/>
</dbReference>
<feature type="coiled-coil region" evidence="1">
    <location>
        <begin position="515"/>
        <end position="542"/>
    </location>
</feature>
<dbReference type="Gene3D" id="1.10.10.10">
    <property type="entry name" value="Winged helix-like DNA-binding domain superfamily/Winged helix DNA-binding domain"/>
    <property type="match status" value="1"/>
</dbReference>
<protein>
    <recommendedName>
        <fullName evidence="2">DEP domain-containing protein</fullName>
    </recommendedName>
</protein>
<dbReference type="Proteomes" id="UP000271974">
    <property type="component" value="Unassembled WGS sequence"/>
</dbReference>
<evidence type="ECO:0000259" key="2">
    <source>
        <dbReference type="PROSITE" id="PS50186"/>
    </source>
</evidence>
<sequence length="548" mass="62990">MRPESKLPATHPEQIYKWCKRPESKLPATHPEQIYKWCKPSDVRTGEDQSCDSPQGRFERAVPFRESKGPFGPFKATKIWKDLIEHVKCNVEIKRRRHKMRYIESCFTGTDAVDVVLHFLLNDRDTFSTDLSREKATKVCQMLMQRKVFHSATERGGSEKPSVFEDSSSKLYHLAEPKDEVCEPLVNNEDREETPSSVCDTTQDTTQNSEKLSFNFYINVNPTEVEEVWREVALTQLLTHVELTFLDGILSEESADHRSAASVRRQQQRHHLIISNLVARSWHLPLTPGSNFGGASLPSDPLLVTAMDCIEFFPSGGNILNDPIFKRRGHEAKLWAKDLIVKHFKSLDESLLPNRYLELHMAILNQLLSGAFDNALVCLQLYMILLPVSSREELYRLLKFMRSLAVDSTVIIDPQMPNEMAVLSLLSDCIFHHKLLAANVAQKLVQFMMLNVDKVFTIPRNVREKVAVRLYQLKTGTSLLDCELSFCSRVSKEEFERQSKNCTQNSLIDLMNSVLDDTNMSLKEKKNRLKQFQKSYPQLYEQNFDGML</sequence>
<gene>
    <name evidence="3" type="ORF">EGW08_011218</name>
</gene>
<dbReference type="InterPro" id="IPR000591">
    <property type="entry name" value="DEP_dom"/>
</dbReference>
<dbReference type="InterPro" id="IPR036390">
    <property type="entry name" value="WH_DNA-bd_sf"/>
</dbReference>
<dbReference type="GO" id="GO:0035556">
    <property type="term" value="P:intracellular signal transduction"/>
    <property type="evidence" value="ECO:0007669"/>
    <property type="project" value="InterPro"/>
</dbReference>
<dbReference type="InterPro" id="IPR008936">
    <property type="entry name" value="Rho_GTPase_activation_prot"/>
</dbReference>
<comment type="caution">
    <text evidence="3">The sequence shown here is derived from an EMBL/GenBank/DDBJ whole genome shotgun (WGS) entry which is preliminary data.</text>
</comment>
<accession>A0A433THJ9</accession>
<evidence type="ECO:0000256" key="1">
    <source>
        <dbReference type="SAM" id="Coils"/>
    </source>
</evidence>
<dbReference type="InterPro" id="IPR036388">
    <property type="entry name" value="WH-like_DNA-bd_sf"/>
</dbReference>
<reference evidence="3 4" key="1">
    <citation type="submission" date="2019-01" db="EMBL/GenBank/DDBJ databases">
        <title>A draft genome assembly of the solar-powered sea slug Elysia chlorotica.</title>
        <authorList>
            <person name="Cai H."/>
            <person name="Li Q."/>
            <person name="Fang X."/>
            <person name="Li J."/>
            <person name="Curtis N.E."/>
            <person name="Altenburger A."/>
            <person name="Shibata T."/>
            <person name="Feng M."/>
            <person name="Maeda T."/>
            <person name="Schwartz J.A."/>
            <person name="Shigenobu S."/>
            <person name="Lundholm N."/>
            <person name="Nishiyama T."/>
            <person name="Yang H."/>
            <person name="Hasebe M."/>
            <person name="Li S."/>
            <person name="Pierce S.K."/>
            <person name="Wang J."/>
        </authorList>
    </citation>
    <scope>NUCLEOTIDE SEQUENCE [LARGE SCALE GENOMIC DNA]</scope>
    <source>
        <strain evidence="3">EC2010</strain>
        <tissue evidence="3">Whole organism of an adult</tissue>
    </source>
</reference>
<keyword evidence="4" id="KW-1185">Reference proteome</keyword>
<dbReference type="SUPFAM" id="SSF46785">
    <property type="entry name" value="Winged helix' DNA-binding domain"/>
    <property type="match status" value="1"/>
</dbReference>
<dbReference type="PANTHER" id="PTHR16206:SF19">
    <property type="entry name" value="DEP DOMAIN-CONTAINING PROTEIN"/>
    <property type="match status" value="1"/>
</dbReference>
<evidence type="ECO:0000313" key="3">
    <source>
        <dbReference type="EMBL" id="RUS81013.1"/>
    </source>
</evidence>
<dbReference type="EMBL" id="RQTK01000360">
    <property type="protein sequence ID" value="RUS81013.1"/>
    <property type="molecule type" value="Genomic_DNA"/>
</dbReference>
<dbReference type="PROSITE" id="PS50186">
    <property type="entry name" value="DEP"/>
    <property type="match status" value="1"/>
</dbReference>
<dbReference type="OrthoDB" id="276323at2759"/>
<feature type="domain" description="DEP" evidence="2">
    <location>
        <begin position="87"/>
        <end position="176"/>
    </location>
</feature>